<comment type="caution">
    <text evidence="1">The sequence shown here is derived from an EMBL/GenBank/DDBJ whole genome shotgun (WGS) entry which is preliminary data.</text>
</comment>
<protein>
    <submittedName>
        <fullName evidence="1">Uncharacterized protein</fullName>
    </submittedName>
</protein>
<name>A0A2M6YR25_9BACT</name>
<organism evidence="1 2">
    <name type="scientific">Candidatus Shapirobacteria bacterium CG07_land_8_20_14_0_80_39_18</name>
    <dbReference type="NCBI Taxonomy" id="1974882"/>
    <lineage>
        <taxon>Bacteria</taxon>
        <taxon>Candidatus Shapironibacteriota</taxon>
    </lineage>
</organism>
<evidence type="ECO:0000313" key="1">
    <source>
        <dbReference type="EMBL" id="PIU34631.1"/>
    </source>
</evidence>
<evidence type="ECO:0000313" key="2">
    <source>
        <dbReference type="Proteomes" id="UP000229502"/>
    </source>
</evidence>
<sequence length="203" mass="24345">MKYDEMFEKIKCLKFDTEMPVCKVGSIELYVLRPSIPPKRFSAYDPQKNFQIWLRDGARNFKPNHLRVFIDLNLRIRSRPDLKEKLLTIFDNIFYGRDPDIEIKSLLKEEFQHFLNPIEIISNLSQLFIIEQAYSYNKESKFNPPTLFYQGWIRQSLDNLKEIDNICMSIAHGQPPASKYTYKENKKHNDFELNLNPLWYLRE</sequence>
<gene>
    <name evidence="1" type="ORF">COT03_02075</name>
</gene>
<reference evidence="2" key="1">
    <citation type="submission" date="2017-09" db="EMBL/GenBank/DDBJ databases">
        <title>Depth-based differentiation of microbial function through sediment-hosted aquifers and enrichment of novel symbionts in the deep terrestrial subsurface.</title>
        <authorList>
            <person name="Probst A.J."/>
            <person name="Ladd B."/>
            <person name="Jarett J.K."/>
            <person name="Geller-Mcgrath D.E."/>
            <person name="Sieber C.M.K."/>
            <person name="Emerson J.B."/>
            <person name="Anantharaman K."/>
            <person name="Thomas B.C."/>
            <person name="Malmstrom R."/>
            <person name="Stieglmeier M."/>
            <person name="Klingl A."/>
            <person name="Woyke T."/>
            <person name="Ryan C.M."/>
            <person name="Banfield J.F."/>
        </authorList>
    </citation>
    <scope>NUCLEOTIDE SEQUENCE [LARGE SCALE GENOMIC DNA]</scope>
</reference>
<dbReference type="EMBL" id="PEWZ01000100">
    <property type="protein sequence ID" value="PIU34631.1"/>
    <property type="molecule type" value="Genomic_DNA"/>
</dbReference>
<accession>A0A2M6YR25</accession>
<dbReference type="Proteomes" id="UP000229502">
    <property type="component" value="Unassembled WGS sequence"/>
</dbReference>
<proteinExistence type="predicted"/>
<dbReference type="AlphaFoldDB" id="A0A2M6YR25"/>